<dbReference type="EMBL" id="JAYMYQ010000008">
    <property type="protein sequence ID" value="KAK7315055.1"/>
    <property type="molecule type" value="Genomic_DNA"/>
</dbReference>
<proteinExistence type="predicted"/>
<accession>A0AAN9KC39</accession>
<name>A0AAN9KC39_CANGL</name>
<comment type="caution">
    <text evidence="1">The sequence shown here is derived from an EMBL/GenBank/DDBJ whole genome shotgun (WGS) entry which is preliminary data.</text>
</comment>
<evidence type="ECO:0000313" key="2">
    <source>
        <dbReference type="Proteomes" id="UP001367508"/>
    </source>
</evidence>
<protein>
    <submittedName>
        <fullName evidence="1">Uncharacterized protein</fullName>
    </submittedName>
</protein>
<reference evidence="1 2" key="1">
    <citation type="submission" date="2024-01" db="EMBL/GenBank/DDBJ databases">
        <title>The genomes of 5 underutilized Papilionoideae crops provide insights into root nodulation and disease resistanc.</title>
        <authorList>
            <person name="Jiang F."/>
        </authorList>
    </citation>
    <scope>NUCLEOTIDE SEQUENCE [LARGE SCALE GENOMIC DNA]</scope>
    <source>
        <strain evidence="1">LVBAO_FW01</strain>
        <tissue evidence="1">Leaves</tissue>
    </source>
</reference>
<organism evidence="1 2">
    <name type="scientific">Canavalia gladiata</name>
    <name type="common">Sword bean</name>
    <name type="synonym">Dolichos gladiatus</name>
    <dbReference type="NCBI Taxonomy" id="3824"/>
    <lineage>
        <taxon>Eukaryota</taxon>
        <taxon>Viridiplantae</taxon>
        <taxon>Streptophyta</taxon>
        <taxon>Embryophyta</taxon>
        <taxon>Tracheophyta</taxon>
        <taxon>Spermatophyta</taxon>
        <taxon>Magnoliopsida</taxon>
        <taxon>eudicotyledons</taxon>
        <taxon>Gunneridae</taxon>
        <taxon>Pentapetalae</taxon>
        <taxon>rosids</taxon>
        <taxon>fabids</taxon>
        <taxon>Fabales</taxon>
        <taxon>Fabaceae</taxon>
        <taxon>Papilionoideae</taxon>
        <taxon>50 kb inversion clade</taxon>
        <taxon>NPAAA clade</taxon>
        <taxon>indigoferoid/millettioid clade</taxon>
        <taxon>Phaseoleae</taxon>
        <taxon>Canavalia</taxon>
    </lineage>
</organism>
<dbReference type="Proteomes" id="UP001367508">
    <property type="component" value="Unassembled WGS sequence"/>
</dbReference>
<keyword evidence="2" id="KW-1185">Reference proteome</keyword>
<sequence length="180" mass="20057">MEMNTFPYPTKISACPFGLSLPLPLNLDCLIASCIWSRIHFCDLSSQGWALDTFGLENGQPLESDVNELQSDLFVHVCRWFNEVLLLDFTTAMMEEGNGLLNMPCIPMREVNSDEVWNIRQREDDGHGIQRLQDKLSLNGTDCGRIGESSSPFRTAAGMACSSRDPVETASACVESLKFE</sequence>
<dbReference type="AlphaFoldDB" id="A0AAN9KC39"/>
<gene>
    <name evidence="1" type="ORF">VNO77_33587</name>
</gene>
<evidence type="ECO:0000313" key="1">
    <source>
        <dbReference type="EMBL" id="KAK7315055.1"/>
    </source>
</evidence>